<sequence length="81" mass="8961">MIKLTSVESSDRIPLEEAKEAMQDINSYVNEVKRDHEMQQLVAAIEKSITALEMVCLLLSLFLMAGCAKKIGQTSSSCKVL</sequence>
<accession>A0A914RAM7</accession>
<evidence type="ECO:0000313" key="2">
    <source>
        <dbReference type="WBParaSite" id="PEQ_0000353401-mRNA-1"/>
    </source>
</evidence>
<dbReference type="AlphaFoldDB" id="A0A914RAM7"/>
<keyword evidence="1" id="KW-1185">Reference proteome</keyword>
<dbReference type="Proteomes" id="UP000887564">
    <property type="component" value="Unplaced"/>
</dbReference>
<proteinExistence type="predicted"/>
<dbReference type="Gene3D" id="1.20.900.10">
    <property type="entry name" value="Dbl homology (DH) domain"/>
    <property type="match status" value="1"/>
</dbReference>
<protein>
    <submittedName>
        <fullName evidence="2">Uncharacterized protein</fullName>
    </submittedName>
</protein>
<organism evidence="1 2">
    <name type="scientific">Parascaris equorum</name>
    <name type="common">Equine roundworm</name>
    <dbReference type="NCBI Taxonomy" id="6256"/>
    <lineage>
        <taxon>Eukaryota</taxon>
        <taxon>Metazoa</taxon>
        <taxon>Ecdysozoa</taxon>
        <taxon>Nematoda</taxon>
        <taxon>Chromadorea</taxon>
        <taxon>Rhabditida</taxon>
        <taxon>Spirurina</taxon>
        <taxon>Ascaridomorpha</taxon>
        <taxon>Ascaridoidea</taxon>
        <taxon>Ascarididae</taxon>
        <taxon>Parascaris</taxon>
    </lineage>
</organism>
<dbReference type="InterPro" id="IPR035899">
    <property type="entry name" value="DBL_dom_sf"/>
</dbReference>
<dbReference type="SUPFAM" id="SSF48065">
    <property type="entry name" value="DBL homology domain (DH-domain)"/>
    <property type="match status" value="1"/>
</dbReference>
<evidence type="ECO:0000313" key="1">
    <source>
        <dbReference type="Proteomes" id="UP000887564"/>
    </source>
</evidence>
<name>A0A914RAM7_PAREQ</name>
<reference evidence="2" key="1">
    <citation type="submission" date="2022-11" db="UniProtKB">
        <authorList>
            <consortium name="WormBaseParasite"/>
        </authorList>
    </citation>
    <scope>IDENTIFICATION</scope>
</reference>
<dbReference type="WBParaSite" id="PEQ_0000353401-mRNA-1">
    <property type="protein sequence ID" value="PEQ_0000353401-mRNA-1"/>
    <property type="gene ID" value="PEQ_0000353401"/>
</dbReference>